<dbReference type="Gene3D" id="3.30.2390.20">
    <property type="entry name" value="Type VII secretion system EccB, repeat 1 domain"/>
    <property type="match status" value="1"/>
</dbReference>
<comment type="subcellular location">
    <subcellularLocation>
        <location evidence="1">Cell membrane</location>
        <topology evidence="1">Single-pass membrane protein</topology>
    </subcellularLocation>
</comment>
<keyword evidence="7" id="KW-0067">ATP-binding</keyword>
<evidence type="ECO:0000256" key="5">
    <source>
        <dbReference type="ARBA" id="ARBA00022741"/>
    </source>
</evidence>
<dbReference type="EMBL" id="JAERRJ010000019">
    <property type="protein sequence ID" value="MBL1079773.1"/>
    <property type="molecule type" value="Genomic_DNA"/>
</dbReference>
<dbReference type="InterPro" id="IPR007795">
    <property type="entry name" value="T7SS_EccB"/>
</dbReference>
<evidence type="ECO:0000256" key="10">
    <source>
        <dbReference type="SAM" id="Phobius"/>
    </source>
</evidence>
<dbReference type="PANTHER" id="PTHR40765">
    <property type="entry name" value="ESX-2 SECRETION SYSTEM ATPASE ECCB2"/>
    <property type="match status" value="1"/>
</dbReference>
<dbReference type="Gene3D" id="2.40.50.910">
    <property type="entry name" value="Type VII secretion system EccB, repeat 3 domain"/>
    <property type="match status" value="1"/>
</dbReference>
<keyword evidence="6" id="KW-0378">Hydrolase</keyword>
<keyword evidence="12" id="KW-1185">Reference proteome</keyword>
<keyword evidence="3" id="KW-1003">Cell membrane</keyword>
<sequence length="516" mass="54025">MARFRVVTRHQISGWRFLLRRLEHALVRRDASMLDDPGRGRSTALTIGFALACVVLAGAAVLAFFKPAKVVGSARIVADKDSGAVYVRIDDRLHPALNLTSARLIAGSPDKPVQVSREELAKYPRGPWVGIPGAPGNLVDDPDRNSSWAVCDSAQIGATAPLDPRTGLPTLARSTLRTTVIGAPLVADSATTRPLTGAHARLVRGDDTVWLLYPDPETGSGVVRAALTLADTAVMLALGLDSTAPVLPISAGLLRAIPEVPALRVPEIPDLGQSVTLGGGYAVTVGSVLTVPATHGDPTFYLVSNSGVVKVSSVLAAMIRNTDTGAGATTRTVAPSIIAAALRPGGWPGTAKFPTRPAELIDETTNPVTCYHWTRKPGENTATTGMLVGTRLPLSDTERARTVSLVTAPGSHGRTADAAYLPRTTGQFIQVTGTEPDSPRRESLFWISDSGVRYGIATDSNSDTTLRALALRQPVLAPWSIVSLFAVGPTLSQQHALLQHDGIPANPGAAGLGGGR</sequence>
<name>A0ABS1MGI8_9NOCA</name>
<evidence type="ECO:0000256" key="8">
    <source>
        <dbReference type="ARBA" id="ARBA00022989"/>
    </source>
</evidence>
<evidence type="ECO:0000313" key="11">
    <source>
        <dbReference type="EMBL" id="MBL1079773.1"/>
    </source>
</evidence>
<comment type="caution">
    <text evidence="11">The sequence shown here is derived from an EMBL/GenBank/DDBJ whole genome shotgun (WGS) entry which is preliminary data.</text>
</comment>
<keyword evidence="4 10" id="KW-0812">Transmembrane</keyword>
<proteinExistence type="inferred from homology"/>
<evidence type="ECO:0000256" key="6">
    <source>
        <dbReference type="ARBA" id="ARBA00022801"/>
    </source>
</evidence>
<keyword evidence="8 10" id="KW-1133">Transmembrane helix</keyword>
<dbReference type="Pfam" id="PF05108">
    <property type="entry name" value="T7SS_ESX1_EccB"/>
    <property type="match status" value="1"/>
</dbReference>
<reference evidence="11 12" key="1">
    <citation type="submission" date="2021-01" db="EMBL/GenBank/DDBJ databases">
        <title>WGS of actinomycetes isolated from Thailand.</title>
        <authorList>
            <person name="Thawai C."/>
        </authorList>
    </citation>
    <scope>NUCLEOTIDE SEQUENCE [LARGE SCALE GENOMIC DNA]</scope>
    <source>
        <strain evidence="11 12">LPG 2</strain>
    </source>
</reference>
<dbReference type="NCBIfam" id="TIGR03919">
    <property type="entry name" value="T7SS_EccB"/>
    <property type="match status" value="1"/>
</dbReference>
<accession>A0ABS1MGI8</accession>
<gene>
    <name evidence="11" type="primary">eccB</name>
    <name evidence="11" type="ORF">JK358_35765</name>
</gene>
<keyword evidence="9 10" id="KW-0472">Membrane</keyword>
<evidence type="ECO:0000256" key="9">
    <source>
        <dbReference type="ARBA" id="ARBA00023136"/>
    </source>
</evidence>
<dbReference type="RefSeq" id="WP_201957362.1">
    <property type="nucleotide sequence ID" value="NZ_JAERRJ010000019.1"/>
</dbReference>
<dbReference type="PANTHER" id="PTHR40765:SF2">
    <property type="entry name" value="ESX-2 SECRETION SYSTEM ATPASE ECCB2"/>
    <property type="match status" value="1"/>
</dbReference>
<organism evidence="11 12">
    <name type="scientific">Nocardia acididurans</name>
    <dbReference type="NCBI Taxonomy" id="2802282"/>
    <lineage>
        <taxon>Bacteria</taxon>
        <taxon>Bacillati</taxon>
        <taxon>Actinomycetota</taxon>
        <taxon>Actinomycetes</taxon>
        <taxon>Mycobacteriales</taxon>
        <taxon>Nocardiaceae</taxon>
        <taxon>Nocardia</taxon>
    </lineage>
</organism>
<keyword evidence="5" id="KW-0547">Nucleotide-binding</keyword>
<evidence type="ECO:0000256" key="4">
    <source>
        <dbReference type="ARBA" id="ARBA00022692"/>
    </source>
</evidence>
<evidence type="ECO:0000256" key="2">
    <source>
        <dbReference type="ARBA" id="ARBA00008149"/>
    </source>
</evidence>
<feature type="transmembrane region" description="Helical" evidence="10">
    <location>
        <begin position="43"/>
        <end position="65"/>
    </location>
</feature>
<protein>
    <submittedName>
        <fullName evidence="11">Type VII secretion protein EccB</fullName>
    </submittedName>
</protein>
<evidence type="ECO:0000313" key="12">
    <source>
        <dbReference type="Proteomes" id="UP000602198"/>
    </source>
</evidence>
<evidence type="ECO:0000256" key="1">
    <source>
        <dbReference type="ARBA" id="ARBA00004162"/>
    </source>
</evidence>
<dbReference type="InterPro" id="IPR042485">
    <property type="entry name" value="T7SS_EccB_R3"/>
</dbReference>
<evidence type="ECO:0000256" key="3">
    <source>
        <dbReference type="ARBA" id="ARBA00022475"/>
    </source>
</evidence>
<dbReference type="Proteomes" id="UP000602198">
    <property type="component" value="Unassembled WGS sequence"/>
</dbReference>
<evidence type="ECO:0000256" key="7">
    <source>
        <dbReference type="ARBA" id="ARBA00022840"/>
    </source>
</evidence>
<dbReference type="InterPro" id="IPR044857">
    <property type="entry name" value="T7SS_EccB_R1"/>
</dbReference>
<comment type="similarity">
    <text evidence="2">Belongs to the EccB family.</text>
</comment>